<evidence type="ECO:0000256" key="5">
    <source>
        <dbReference type="SAM" id="MobiDB-lite"/>
    </source>
</evidence>
<dbReference type="EMBL" id="VIKS01000015">
    <property type="protein sequence ID" value="TQV82798.1"/>
    <property type="molecule type" value="Genomic_DNA"/>
</dbReference>
<dbReference type="RefSeq" id="WP_142934432.1">
    <property type="nucleotide sequence ID" value="NZ_ML660171.1"/>
</dbReference>
<evidence type="ECO:0000256" key="1">
    <source>
        <dbReference type="ARBA" id="ARBA00010641"/>
    </source>
</evidence>
<reference evidence="8 9" key="1">
    <citation type="submission" date="2019-07" db="EMBL/GenBank/DDBJ databases">
        <title>Draft genome for Aliikangiella sp. M105.</title>
        <authorList>
            <person name="Wang G."/>
        </authorList>
    </citation>
    <scope>NUCLEOTIDE SEQUENCE [LARGE SCALE GENOMIC DNA]</scope>
    <source>
        <strain evidence="8 9">M105</strain>
    </source>
</reference>
<dbReference type="InterPro" id="IPR036388">
    <property type="entry name" value="WH-like_DNA-bd_sf"/>
</dbReference>
<dbReference type="CDD" id="cd06171">
    <property type="entry name" value="Sigma70_r4"/>
    <property type="match status" value="1"/>
</dbReference>
<dbReference type="InterPro" id="IPR013325">
    <property type="entry name" value="RNA_pol_sigma_r2"/>
</dbReference>
<evidence type="ECO:0000259" key="6">
    <source>
        <dbReference type="Pfam" id="PF04542"/>
    </source>
</evidence>
<name>A0A545U004_9GAMM</name>
<dbReference type="InterPro" id="IPR013249">
    <property type="entry name" value="RNA_pol_sigma70_r4_t2"/>
</dbReference>
<keyword evidence="4" id="KW-0804">Transcription</keyword>
<dbReference type="AlphaFoldDB" id="A0A545U004"/>
<dbReference type="Gene3D" id="1.10.10.10">
    <property type="entry name" value="Winged helix-like DNA-binding domain superfamily/Winged helix DNA-binding domain"/>
    <property type="match status" value="1"/>
</dbReference>
<dbReference type="GO" id="GO:0003677">
    <property type="term" value="F:DNA binding"/>
    <property type="evidence" value="ECO:0007669"/>
    <property type="project" value="InterPro"/>
</dbReference>
<dbReference type="InterPro" id="IPR039425">
    <property type="entry name" value="RNA_pol_sigma-70-like"/>
</dbReference>
<feature type="domain" description="RNA polymerase sigma-70 region 2" evidence="6">
    <location>
        <begin position="25"/>
        <end position="93"/>
    </location>
</feature>
<dbReference type="Pfam" id="PF08281">
    <property type="entry name" value="Sigma70_r4_2"/>
    <property type="match status" value="1"/>
</dbReference>
<feature type="region of interest" description="Disordered" evidence="5">
    <location>
        <begin position="93"/>
        <end position="121"/>
    </location>
</feature>
<dbReference type="NCBIfam" id="TIGR02937">
    <property type="entry name" value="sigma70-ECF"/>
    <property type="match status" value="1"/>
</dbReference>
<dbReference type="Gene3D" id="1.10.1740.10">
    <property type="match status" value="1"/>
</dbReference>
<evidence type="ECO:0000256" key="3">
    <source>
        <dbReference type="ARBA" id="ARBA00023082"/>
    </source>
</evidence>
<evidence type="ECO:0000259" key="7">
    <source>
        <dbReference type="Pfam" id="PF08281"/>
    </source>
</evidence>
<keyword evidence="9" id="KW-1185">Reference proteome</keyword>
<accession>A0A545U004</accession>
<sequence>MHDQDALIDLLARCALKDQQALKQLYERLSPYLNRVAFNIVRSDDLSNEVLQEAFVQIWNNAGDYRPDKSKPITWLTSITRYRALDRLAKEKRHSENRSENIELDSVHAENSSPEDKAVHGQQQGDLLACMKTLNERARTCITMAYIQGYSRDDLANKFNTNVNTIKSWLHRGSKRLKECLDQKTQIA</sequence>
<dbReference type="InterPro" id="IPR007627">
    <property type="entry name" value="RNA_pol_sigma70_r2"/>
</dbReference>
<comment type="similarity">
    <text evidence="1">Belongs to the sigma-70 factor family. ECF subfamily.</text>
</comment>
<evidence type="ECO:0000313" key="8">
    <source>
        <dbReference type="EMBL" id="TQV82798.1"/>
    </source>
</evidence>
<evidence type="ECO:0000256" key="4">
    <source>
        <dbReference type="ARBA" id="ARBA00023163"/>
    </source>
</evidence>
<evidence type="ECO:0000313" key="9">
    <source>
        <dbReference type="Proteomes" id="UP000315439"/>
    </source>
</evidence>
<dbReference type="OrthoDB" id="9784272at2"/>
<feature type="domain" description="RNA polymerase sigma factor 70 region 4 type 2" evidence="7">
    <location>
        <begin position="126"/>
        <end position="177"/>
    </location>
</feature>
<comment type="caution">
    <text evidence="8">The sequence shown here is derived from an EMBL/GenBank/DDBJ whole genome shotgun (WGS) entry which is preliminary data.</text>
</comment>
<feature type="compositionally biased region" description="Basic and acidic residues" evidence="5">
    <location>
        <begin position="93"/>
        <end position="119"/>
    </location>
</feature>
<dbReference type="GO" id="GO:0006352">
    <property type="term" value="P:DNA-templated transcription initiation"/>
    <property type="evidence" value="ECO:0007669"/>
    <property type="project" value="InterPro"/>
</dbReference>
<dbReference type="PANTHER" id="PTHR43133">
    <property type="entry name" value="RNA POLYMERASE ECF-TYPE SIGMA FACTO"/>
    <property type="match status" value="1"/>
</dbReference>
<dbReference type="SUPFAM" id="SSF88659">
    <property type="entry name" value="Sigma3 and sigma4 domains of RNA polymerase sigma factors"/>
    <property type="match status" value="1"/>
</dbReference>
<dbReference type="SUPFAM" id="SSF88946">
    <property type="entry name" value="Sigma2 domain of RNA polymerase sigma factors"/>
    <property type="match status" value="1"/>
</dbReference>
<dbReference type="InterPro" id="IPR013324">
    <property type="entry name" value="RNA_pol_sigma_r3/r4-like"/>
</dbReference>
<proteinExistence type="inferred from homology"/>
<dbReference type="InterPro" id="IPR014284">
    <property type="entry name" value="RNA_pol_sigma-70_dom"/>
</dbReference>
<evidence type="ECO:0000256" key="2">
    <source>
        <dbReference type="ARBA" id="ARBA00023015"/>
    </source>
</evidence>
<dbReference type="GO" id="GO:0016987">
    <property type="term" value="F:sigma factor activity"/>
    <property type="evidence" value="ECO:0007669"/>
    <property type="project" value="UniProtKB-KW"/>
</dbReference>
<dbReference type="Proteomes" id="UP000315439">
    <property type="component" value="Unassembled WGS sequence"/>
</dbReference>
<keyword evidence="2" id="KW-0805">Transcription regulation</keyword>
<organism evidence="8 9">
    <name type="scientific">Aliikangiella coralliicola</name>
    <dbReference type="NCBI Taxonomy" id="2592383"/>
    <lineage>
        <taxon>Bacteria</taxon>
        <taxon>Pseudomonadati</taxon>
        <taxon>Pseudomonadota</taxon>
        <taxon>Gammaproteobacteria</taxon>
        <taxon>Oceanospirillales</taxon>
        <taxon>Pleioneaceae</taxon>
        <taxon>Aliikangiella</taxon>
    </lineage>
</organism>
<gene>
    <name evidence="8" type="ORF">FLL46_23800</name>
</gene>
<keyword evidence="3" id="KW-0731">Sigma factor</keyword>
<dbReference type="PANTHER" id="PTHR43133:SF62">
    <property type="entry name" value="RNA POLYMERASE SIGMA FACTOR SIGZ"/>
    <property type="match status" value="1"/>
</dbReference>
<protein>
    <submittedName>
        <fullName evidence="8">RNA polymerase sigma factor</fullName>
    </submittedName>
</protein>
<dbReference type="Pfam" id="PF04542">
    <property type="entry name" value="Sigma70_r2"/>
    <property type="match status" value="1"/>
</dbReference>